<dbReference type="EMBL" id="CP061169">
    <property type="protein sequence ID" value="QPZ39607.1"/>
    <property type="molecule type" value="Genomic_DNA"/>
</dbReference>
<proteinExistence type="predicted"/>
<dbReference type="RefSeq" id="WP_166989141.1">
    <property type="nucleotide sequence ID" value="NZ_CP061169.1"/>
</dbReference>
<gene>
    <name evidence="1" type="ORF">HCR76_06015</name>
</gene>
<reference evidence="1 2" key="1">
    <citation type="submission" date="2020-12" db="EMBL/GenBank/DDBJ databases">
        <title>Microbacterium sp. HY060.</title>
        <authorList>
            <person name="Zhou J."/>
        </authorList>
    </citation>
    <scope>NUCLEOTIDE SEQUENCE [LARGE SCALE GENOMIC DNA]</scope>
    <source>
        <strain evidence="1 2">HY60</strain>
    </source>
</reference>
<name>A0ABX6YLD9_9MICO</name>
<protein>
    <submittedName>
        <fullName evidence="1">Uncharacterized protein</fullName>
    </submittedName>
</protein>
<keyword evidence="2" id="KW-1185">Reference proteome</keyword>
<accession>A0ABX6YLD9</accession>
<sequence>MSESDADGAVAALRTQLAGIVQQLTESDIATEPLAEFVPARRVALVFRRDSRLVEIARVWRLGVLLVDTEAHLFTSGETTRAVDPGWPQHQAQSMEVRREYRAAAVRSRFPEGATININATPIDVSVDGLTDAVGVVFLHDGHVRVRWSAHVADENAMPIGGYLSEHAELRLHPVEGA</sequence>
<organism evidence="1 2">
    <name type="scientific">Paramicrobacterium chengjingii</name>
    <dbReference type="NCBI Taxonomy" id="2769067"/>
    <lineage>
        <taxon>Bacteria</taxon>
        <taxon>Bacillati</taxon>
        <taxon>Actinomycetota</taxon>
        <taxon>Actinomycetes</taxon>
        <taxon>Micrococcales</taxon>
        <taxon>Microbacteriaceae</taxon>
        <taxon>Paramicrobacterium</taxon>
    </lineage>
</organism>
<dbReference type="Proteomes" id="UP000662814">
    <property type="component" value="Chromosome"/>
</dbReference>
<evidence type="ECO:0000313" key="2">
    <source>
        <dbReference type="Proteomes" id="UP000662814"/>
    </source>
</evidence>
<evidence type="ECO:0000313" key="1">
    <source>
        <dbReference type="EMBL" id="QPZ39607.1"/>
    </source>
</evidence>